<evidence type="ECO:0000256" key="1">
    <source>
        <dbReference type="SAM" id="MobiDB-lite"/>
    </source>
</evidence>
<evidence type="ECO:0000313" key="3">
    <source>
        <dbReference type="Proteomes" id="UP000478052"/>
    </source>
</evidence>
<dbReference type="AlphaFoldDB" id="A0A6G0Z2V2"/>
<gene>
    <name evidence="2" type="ORF">FWK35_00017750</name>
</gene>
<accession>A0A6G0Z2V2</accession>
<keyword evidence="2" id="KW-0548">Nucleotidyltransferase</keyword>
<reference evidence="2 3" key="1">
    <citation type="submission" date="2019-08" db="EMBL/GenBank/DDBJ databases">
        <title>Whole genome of Aphis craccivora.</title>
        <authorList>
            <person name="Voronova N.V."/>
            <person name="Shulinski R.S."/>
            <person name="Bandarenka Y.V."/>
            <person name="Zhorov D.G."/>
            <person name="Warner D."/>
        </authorList>
    </citation>
    <scope>NUCLEOTIDE SEQUENCE [LARGE SCALE GENOMIC DNA]</scope>
    <source>
        <strain evidence="2">180601</strain>
        <tissue evidence="2">Whole Body</tissue>
    </source>
</reference>
<protein>
    <submittedName>
        <fullName evidence="2">Reverse transcriptase domain-containing protein</fullName>
    </submittedName>
</protein>
<proteinExistence type="predicted"/>
<feature type="region of interest" description="Disordered" evidence="1">
    <location>
        <begin position="16"/>
        <end position="35"/>
    </location>
</feature>
<dbReference type="Proteomes" id="UP000478052">
    <property type="component" value="Unassembled WGS sequence"/>
</dbReference>
<keyword evidence="3" id="KW-1185">Reference proteome</keyword>
<keyword evidence="2" id="KW-0808">Transferase</keyword>
<name>A0A6G0Z2V2_APHCR</name>
<dbReference type="EMBL" id="VUJU01001508">
    <property type="protein sequence ID" value="KAF0764996.1"/>
    <property type="molecule type" value="Genomic_DNA"/>
</dbReference>
<keyword evidence="2" id="KW-0695">RNA-directed DNA polymerase</keyword>
<evidence type="ECO:0000313" key="2">
    <source>
        <dbReference type="EMBL" id="KAF0764996.1"/>
    </source>
</evidence>
<sequence length="154" mass="17444">MIETTVLIAISDRTTLDTDNSELPTPNSDNEFRSPRHTTKTFDLLIKNPIKPSPNCFAILADNTVVDDQEMPTSNNDNVSTSQIENHYNHNIQSKINDSTPKIPLLFITNIQKISQFRLEKSEIFINDLTVSPKNDKIKVNVQTVDDFLTNIIT</sequence>
<comment type="caution">
    <text evidence="2">The sequence shown here is derived from an EMBL/GenBank/DDBJ whole genome shotgun (WGS) entry which is preliminary data.</text>
</comment>
<feature type="compositionally biased region" description="Polar residues" evidence="1">
    <location>
        <begin position="17"/>
        <end position="29"/>
    </location>
</feature>
<dbReference type="GO" id="GO:0003964">
    <property type="term" value="F:RNA-directed DNA polymerase activity"/>
    <property type="evidence" value="ECO:0007669"/>
    <property type="project" value="UniProtKB-KW"/>
</dbReference>
<dbReference type="OrthoDB" id="10490319at2759"/>
<organism evidence="2 3">
    <name type="scientific">Aphis craccivora</name>
    <name type="common">Cowpea aphid</name>
    <dbReference type="NCBI Taxonomy" id="307492"/>
    <lineage>
        <taxon>Eukaryota</taxon>
        <taxon>Metazoa</taxon>
        <taxon>Ecdysozoa</taxon>
        <taxon>Arthropoda</taxon>
        <taxon>Hexapoda</taxon>
        <taxon>Insecta</taxon>
        <taxon>Pterygota</taxon>
        <taxon>Neoptera</taxon>
        <taxon>Paraneoptera</taxon>
        <taxon>Hemiptera</taxon>
        <taxon>Sternorrhyncha</taxon>
        <taxon>Aphidomorpha</taxon>
        <taxon>Aphidoidea</taxon>
        <taxon>Aphididae</taxon>
        <taxon>Aphidini</taxon>
        <taxon>Aphis</taxon>
        <taxon>Aphis</taxon>
    </lineage>
</organism>